<evidence type="ECO:0000313" key="3">
    <source>
        <dbReference type="EMBL" id="CAK7327053.1"/>
    </source>
</evidence>
<reference evidence="3 4" key="1">
    <citation type="submission" date="2024-01" db="EMBL/GenBank/DDBJ databases">
        <authorList>
            <person name="Waweru B."/>
        </authorList>
    </citation>
    <scope>NUCLEOTIDE SEQUENCE [LARGE SCALE GENOMIC DNA]</scope>
</reference>
<accession>A0AAV1R106</accession>
<dbReference type="EMBL" id="CAWUPB010000851">
    <property type="protein sequence ID" value="CAK7327053.1"/>
    <property type="molecule type" value="Genomic_DNA"/>
</dbReference>
<protein>
    <recommendedName>
        <fullName evidence="2">XS domain-containing protein</fullName>
    </recommendedName>
</protein>
<gene>
    <name evidence="3" type="ORF">DCAF_LOCUS4760</name>
</gene>
<dbReference type="PANTHER" id="PTHR46619:SF3">
    <property type="entry name" value="RNA RECOGNITION MOTIF XS DOMAIN PROTEIN"/>
    <property type="match status" value="1"/>
</dbReference>
<name>A0AAV1R106_9ROSI</name>
<dbReference type="InterPro" id="IPR038588">
    <property type="entry name" value="XS_domain_sf"/>
</dbReference>
<feature type="compositionally biased region" description="Pro residues" evidence="1">
    <location>
        <begin position="52"/>
        <end position="68"/>
    </location>
</feature>
<dbReference type="Proteomes" id="UP001314170">
    <property type="component" value="Unassembled WGS sequence"/>
</dbReference>
<dbReference type="InterPro" id="IPR005380">
    <property type="entry name" value="XS_domain"/>
</dbReference>
<dbReference type="PANTHER" id="PTHR46619">
    <property type="entry name" value="RNA RECOGNITION MOTIF XS DOMAIN PROTEIN-RELATED"/>
    <property type="match status" value="1"/>
</dbReference>
<evidence type="ECO:0000313" key="4">
    <source>
        <dbReference type="Proteomes" id="UP001314170"/>
    </source>
</evidence>
<feature type="region of interest" description="Disordered" evidence="1">
    <location>
        <begin position="139"/>
        <end position="211"/>
    </location>
</feature>
<feature type="compositionally biased region" description="Pro residues" evidence="1">
    <location>
        <begin position="75"/>
        <end position="95"/>
    </location>
</feature>
<dbReference type="GO" id="GO:0031047">
    <property type="term" value="P:regulatory ncRNA-mediated gene silencing"/>
    <property type="evidence" value="ECO:0007669"/>
    <property type="project" value="InterPro"/>
</dbReference>
<feature type="domain" description="XS" evidence="2">
    <location>
        <begin position="373"/>
        <end position="413"/>
    </location>
</feature>
<dbReference type="Gene3D" id="3.30.70.2890">
    <property type="entry name" value="XS domain"/>
    <property type="match status" value="2"/>
</dbReference>
<feature type="domain" description="XS" evidence="2">
    <location>
        <begin position="435"/>
        <end position="541"/>
    </location>
</feature>
<evidence type="ECO:0000256" key="1">
    <source>
        <dbReference type="SAM" id="MobiDB-lite"/>
    </source>
</evidence>
<proteinExistence type="predicted"/>
<organism evidence="3 4">
    <name type="scientific">Dovyalis caffra</name>
    <dbReference type="NCBI Taxonomy" id="77055"/>
    <lineage>
        <taxon>Eukaryota</taxon>
        <taxon>Viridiplantae</taxon>
        <taxon>Streptophyta</taxon>
        <taxon>Embryophyta</taxon>
        <taxon>Tracheophyta</taxon>
        <taxon>Spermatophyta</taxon>
        <taxon>Magnoliopsida</taxon>
        <taxon>eudicotyledons</taxon>
        <taxon>Gunneridae</taxon>
        <taxon>Pentapetalae</taxon>
        <taxon>rosids</taxon>
        <taxon>fabids</taxon>
        <taxon>Malpighiales</taxon>
        <taxon>Salicaceae</taxon>
        <taxon>Flacourtieae</taxon>
        <taxon>Dovyalis</taxon>
    </lineage>
</organism>
<evidence type="ECO:0000259" key="2">
    <source>
        <dbReference type="Pfam" id="PF03468"/>
    </source>
</evidence>
<sequence>MAGGSHPKSSTHRPSSSSTPAPYRKSRWESTSTAAPNNNNPPLHQSNQKFPKPNPSPKPNAGPSPKPATPTAGPIQPPQVPPFSFPDLGPPPPPTYGFHMLERRTIMLADGSVRSYLALPPDYQDFPRPPLPPRFLHGGPTPDFLPGGPRFPPRSPDVLGLQNQNQNQNKRKFEEELVKHGNSGSNYNNNNNNSSGRSYNLGPDNRRAGTSNMGDEMRAGKQMRIGSGNGIGFVNSDNNRNVGEVNQGELKKAFLHFVKAINENEADRKKYLEDGKQGRLQCVACGREPYRFKNMVFLSNLLEGLIVMSSKDFPDMHALIMHTYSSDNADVHVDHLGLHKALCVLMGWNYSKPPDNSKAYQFLPADEAGANQDDLIMWPPVVIIHNTVTGKSKDGRVEGLGNRAMDSKMRDYQLYPNTPPHFDALFGKNTDDILMREQTLSSSSKLIDLGFVGGKSKSLYGREGHLGITLVKFGGDQSGLKEAIRLAEYFEKDNRGRKAWGRITPLTFGKDDEKNPNLVKVDRSGEKTRILYGYLATVSDLYKVDFETRKKVVIESQQDYKASK</sequence>
<feature type="compositionally biased region" description="Low complexity" evidence="1">
    <location>
        <begin position="181"/>
        <end position="200"/>
    </location>
</feature>
<feature type="region of interest" description="Disordered" evidence="1">
    <location>
        <begin position="1"/>
        <end position="97"/>
    </location>
</feature>
<keyword evidence="4" id="KW-1185">Reference proteome</keyword>
<comment type="caution">
    <text evidence="3">The sequence shown here is derived from an EMBL/GenBank/DDBJ whole genome shotgun (WGS) entry which is preliminary data.</text>
</comment>
<feature type="compositionally biased region" description="Low complexity" evidence="1">
    <location>
        <begin position="1"/>
        <end position="22"/>
    </location>
</feature>
<dbReference type="AlphaFoldDB" id="A0AAV1R106"/>
<dbReference type="Pfam" id="PF03468">
    <property type="entry name" value="XS"/>
    <property type="match status" value="2"/>
</dbReference>